<evidence type="ECO:0000256" key="3">
    <source>
        <dbReference type="ARBA" id="ARBA00008397"/>
    </source>
</evidence>
<sequence length="468" mass="53937">MIYKTFIHDDFVLENDTAHQLYHNYSANKPIIDFHCHLDPKAIAEDYRYDNLGDMWLGGDHYKWRAMRINGINEKFITGEVSDKEKFMKWAETVPYTVSNPLYHWTHLELARCFGIHELLSPKTAEKIYHQTVEMLKSPEFSTKNFIKRMNVEMIGTTDDPADSLEYHQQLINDGFEVKVLPSFRADNVLKTDDVLSFIAYIEKLGKAANISITSYTNLIDALDERHAFFHRMGARISDSGPDRFFYAPYTYKEVSAIFEKLMDGKAISSEEKEKYNTAVMADLARMNHKRGWTQQFHVGALRNNNSRMFNILGADTGFDSIHDSQPSLKMSQFLNLLDSTDQLAQTILYNLNPADNQMLLTMCGNFAGGSSVSKVTYGAAWWFLDQKVGMERHLEDLSALSLLSRFVGMVTDSRSFLSYPRHEYFRRIVCNYVGKEVEKGLIPDDEEILKNVIEGISYNNAKSYFKF</sequence>
<accession>W7YTC4</accession>
<evidence type="ECO:0000313" key="9">
    <source>
        <dbReference type="Proteomes" id="UP000019402"/>
    </source>
</evidence>
<dbReference type="InterPro" id="IPR003766">
    <property type="entry name" value="Uronate_isomerase"/>
</dbReference>
<keyword evidence="9" id="KW-1185">Reference proteome</keyword>
<dbReference type="eggNOG" id="COG1904">
    <property type="taxonomic scope" value="Bacteria"/>
</dbReference>
<evidence type="ECO:0000256" key="4">
    <source>
        <dbReference type="ARBA" id="ARBA00012546"/>
    </source>
</evidence>
<comment type="catalytic activity">
    <reaction evidence="1 7">
        <text>D-glucuronate = D-fructuronate</text>
        <dbReference type="Rhea" id="RHEA:13049"/>
        <dbReference type="ChEBI" id="CHEBI:58720"/>
        <dbReference type="ChEBI" id="CHEBI:59863"/>
        <dbReference type="EC" id="5.3.1.12"/>
    </reaction>
</comment>
<dbReference type="AlphaFoldDB" id="W7YTC4"/>
<dbReference type="Gene3D" id="1.10.2020.10">
    <property type="entry name" value="uronate isomerase, domain 2, chain A"/>
    <property type="match status" value="1"/>
</dbReference>
<gene>
    <name evidence="7" type="primary">uxaC</name>
    <name evidence="8" type="ORF">JCM21142_104435</name>
</gene>
<evidence type="ECO:0000256" key="5">
    <source>
        <dbReference type="ARBA" id="ARBA00020555"/>
    </source>
</evidence>
<keyword evidence="6 7" id="KW-0413">Isomerase</keyword>
<evidence type="ECO:0000256" key="6">
    <source>
        <dbReference type="ARBA" id="ARBA00023235"/>
    </source>
</evidence>
<dbReference type="Gene3D" id="3.20.20.140">
    <property type="entry name" value="Metal-dependent hydrolases"/>
    <property type="match status" value="1"/>
</dbReference>
<dbReference type="RefSeq" id="WP_027472019.1">
    <property type="nucleotide sequence ID" value="NZ_BAMD01000107.1"/>
</dbReference>
<comment type="similarity">
    <text evidence="3 7">Belongs to the metallo-dependent hydrolases superfamily. Uronate isomerase family.</text>
</comment>
<dbReference type="EC" id="5.3.1.12" evidence="4 7"/>
<dbReference type="STRING" id="869213.GCA_000517085_02413"/>
<dbReference type="GO" id="GO:0019698">
    <property type="term" value="P:D-galacturonate catabolic process"/>
    <property type="evidence" value="ECO:0007669"/>
    <property type="project" value="TreeGrafter"/>
</dbReference>
<evidence type="ECO:0000256" key="1">
    <source>
        <dbReference type="ARBA" id="ARBA00001165"/>
    </source>
</evidence>
<dbReference type="UniPathway" id="UPA00246"/>
<dbReference type="HAMAP" id="MF_00675">
    <property type="entry name" value="UxaC"/>
    <property type="match status" value="1"/>
</dbReference>
<evidence type="ECO:0000256" key="2">
    <source>
        <dbReference type="ARBA" id="ARBA00004892"/>
    </source>
</evidence>
<evidence type="ECO:0000256" key="7">
    <source>
        <dbReference type="HAMAP-Rule" id="MF_00675"/>
    </source>
</evidence>
<name>W7YTC4_9BACT</name>
<dbReference type="InterPro" id="IPR032466">
    <property type="entry name" value="Metal_Hydrolase"/>
</dbReference>
<reference evidence="8 9" key="1">
    <citation type="journal article" date="2014" name="Genome Announc.">
        <title>Draft Genome Sequence of Cytophaga fermentans JCM 21142T, a Facultative Anaerobe Isolated from Marine Mud.</title>
        <authorList>
            <person name="Starns D."/>
            <person name="Oshima K."/>
            <person name="Suda W."/>
            <person name="Iino T."/>
            <person name="Yuki M."/>
            <person name="Inoue J."/>
            <person name="Kitamura K."/>
            <person name="Iida T."/>
            <person name="Darby A."/>
            <person name="Hattori M."/>
            <person name="Ohkuma M."/>
        </authorList>
    </citation>
    <scope>NUCLEOTIDE SEQUENCE [LARGE SCALE GENOMIC DNA]</scope>
    <source>
        <strain evidence="8 9">JCM 21142</strain>
    </source>
</reference>
<dbReference type="NCBIfam" id="NF002794">
    <property type="entry name" value="PRK02925.1"/>
    <property type="match status" value="1"/>
</dbReference>
<dbReference type="Proteomes" id="UP000019402">
    <property type="component" value="Unassembled WGS sequence"/>
</dbReference>
<dbReference type="PANTHER" id="PTHR30068">
    <property type="entry name" value="URONATE ISOMERASE"/>
    <property type="match status" value="1"/>
</dbReference>
<proteinExistence type="inferred from homology"/>
<dbReference type="PANTHER" id="PTHR30068:SF4">
    <property type="entry name" value="URONATE ISOMERASE"/>
    <property type="match status" value="1"/>
</dbReference>
<dbReference type="Pfam" id="PF02614">
    <property type="entry name" value="UxaC"/>
    <property type="match status" value="1"/>
</dbReference>
<dbReference type="GO" id="GO:0008880">
    <property type="term" value="F:glucuronate isomerase activity"/>
    <property type="evidence" value="ECO:0007669"/>
    <property type="project" value="UniProtKB-UniRule"/>
</dbReference>
<organism evidence="8 9">
    <name type="scientific">Saccharicrinis fermentans DSM 9555 = JCM 21142</name>
    <dbReference type="NCBI Taxonomy" id="869213"/>
    <lineage>
        <taxon>Bacteria</taxon>
        <taxon>Pseudomonadati</taxon>
        <taxon>Bacteroidota</taxon>
        <taxon>Bacteroidia</taxon>
        <taxon>Marinilabiliales</taxon>
        <taxon>Marinilabiliaceae</taxon>
        <taxon>Saccharicrinis</taxon>
    </lineage>
</organism>
<dbReference type="OrthoDB" id="9766564at2"/>
<comment type="caution">
    <text evidence="8">The sequence shown here is derived from an EMBL/GenBank/DDBJ whole genome shotgun (WGS) entry which is preliminary data.</text>
</comment>
<evidence type="ECO:0000313" key="8">
    <source>
        <dbReference type="EMBL" id="GAF05689.1"/>
    </source>
</evidence>
<comment type="catalytic activity">
    <reaction evidence="7">
        <text>aldehydo-D-galacturonate = keto-D-tagaturonate</text>
        <dbReference type="Rhea" id="RHEA:27702"/>
        <dbReference type="ChEBI" id="CHEBI:12952"/>
        <dbReference type="ChEBI" id="CHEBI:17886"/>
    </reaction>
</comment>
<dbReference type="GO" id="GO:0042840">
    <property type="term" value="P:D-glucuronate catabolic process"/>
    <property type="evidence" value="ECO:0007669"/>
    <property type="project" value="TreeGrafter"/>
</dbReference>
<comment type="pathway">
    <text evidence="2 7">Carbohydrate metabolism; pentose and glucuronate interconversion.</text>
</comment>
<dbReference type="EMBL" id="BAMD01000107">
    <property type="protein sequence ID" value="GAF05689.1"/>
    <property type="molecule type" value="Genomic_DNA"/>
</dbReference>
<dbReference type="SUPFAM" id="SSF51556">
    <property type="entry name" value="Metallo-dependent hydrolases"/>
    <property type="match status" value="1"/>
</dbReference>
<protein>
    <recommendedName>
        <fullName evidence="5 7">Uronate isomerase</fullName>
        <ecNumber evidence="4 7">5.3.1.12</ecNumber>
    </recommendedName>
    <alternativeName>
        <fullName evidence="7">Glucuronate isomerase</fullName>
    </alternativeName>
    <alternativeName>
        <fullName evidence="7">Uronic isomerase</fullName>
    </alternativeName>
</protein>